<accession>A0ABQ1GX11</accession>
<dbReference type="InterPro" id="IPR002130">
    <property type="entry name" value="Cyclophilin-type_PPIase_dom"/>
</dbReference>
<comment type="caution">
    <text evidence="2">The sequence shown here is derived from an EMBL/GenBank/DDBJ whole genome shotgun (WGS) entry which is preliminary data.</text>
</comment>
<keyword evidence="3" id="KW-1185">Reference proteome</keyword>
<proteinExistence type="predicted"/>
<dbReference type="GO" id="GO:0016853">
    <property type="term" value="F:isomerase activity"/>
    <property type="evidence" value="ECO:0007669"/>
    <property type="project" value="UniProtKB-KW"/>
</dbReference>
<dbReference type="Proteomes" id="UP000618591">
    <property type="component" value="Unassembled WGS sequence"/>
</dbReference>
<reference evidence="3" key="1">
    <citation type="journal article" date="2019" name="Int. J. Syst. Evol. Microbiol.">
        <title>The Global Catalogue of Microorganisms (GCM) 10K type strain sequencing project: providing services to taxonomists for standard genome sequencing and annotation.</title>
        <authorList>
            <consortium name="The Broad Institute Genomics Platform"/>
            <consortium name="The Broad Institute Genome Sequencing Center for Infectious Disease"/>
            <person name="Wu L."/>
            <person name="Ma J."/>
        </authorList>
    </citation>
    <scope>NUCLEOTIDE SEQUENCE [LARGE SCALE GENOMIC DNA]</scope>
    <source>
        <strain evidence="3">CGMCC 1.10106</strain>
    </source>
</reference>
<gene>
    <name evidence="2" type="ORF">GCM10011395_23080</name>
</gene>
<evidence type="ECO:0000313" key="3">
    <source>
        <dbReference type="Proteomes" id="UP000618591"/>
    </source>
</evidence>
<name>A0ABQ1GX11_9SPHN</name>
<keyword evidence="2" id="KW-0413">Isomerase</keyword>
<dbReference type="Gene3D" id="2.40.100.10">
    <property type="entry name" value="Cyclophilin-like"/>
    <property type="match status" value="1"/>
</dbReference>
<dbReference type="EMBL" id="BMDW01000013">
    <property type="protein sequence ID" value="GGA52101.1"/>
    <property type="molecule type" value="Genomic_DNA"/>
</dbReference>
<evidence type="ECO:0000313" key="2">
    <source>
        <dbReference type="EMBL" id="GGA52101.1"/>
    </source>
</evidence>
<dbReference type="SUPFAM" id="SSF50891">
    <property type="entry name" value="Cyclophilin-like"/>
    <property type="match status" value="1"/>
</dbReference>
<protein>
    <submittedName>
        <fullName evidence="2">Peptidyl-prolyl cis-trans isomerase</fullName>
    </submittedName>
</protein>
<sequence length="310" mass="33368">MLAVLAPAQATAAAATVPSPTEIVTAAPAGDWADIAASDLLVLDLAPDRDGKPRRVVIQLMPPPFSQGWVDNIRKLAAAHWWDGLSVNRVQDNYVVQWGDANGDDKAKARMLPPGLADVPQSQYSTGGDVTGGLPAELRFAAMLIPRPDVQRFSTFTRGWPVSGEGMPDSAEYWPIHCYGMVGVGRNLPPDTGTGAELYTVIGHAPRHLDRNIALVGRVVAGIEHLSSLPRGTGPLGFYEKAEERVPIRAVRLASDLPEGEQPRLQYLSTESASFARYADARANRRDPFFIVPAGGADICNIPVPIRKKP</sequence>
<dbReference type="InterPro" id="IPR029000">
    <property type="entry name" value="Cyclophilin-like_dom_sf"/>
</dbReference>
<evidence type="ECO:0000259" key="1">
    <source>
        <dbReference type="Pfam" id="PF00160"/>
    </source>
</evidence>
<dbReference type="Pfam" id="PF00160">
    <property type="entry name" value="Pro_isomerase"/>
    <property type="match status" value="1"/>
</dbReference>
<organism evidence="2 3">
    <name type="scientific">Sphingomonas psychrolutea</name>
    <dbReference type="NCBI Taxonomy" id="1259676"/>
    <lineage>
        <taxon>Bacteria</taxon>
        <taxon>Pseudomonadati</taxon>
        <taxon>Pseudomonadota</taxon>
        <taxon>Alphaproteobacteria</taxon>
        <taxon>Sphingomonadales</taxon>
        <taxon>Sphingomonadaceae</taxon>
        <taxon>Sphingomonas</taxon>
    </lineage>
</organism>
<feature type="domain" description="PPIase cyclophilin-type" evidence="1">
    <location>
        <begin position="70"/>
        <end position="249"/>
    </location>
</feature>